<evidence type="ECO:0000313" key="2">
    <source>
        <dbReference type="Proteomes" id="UP000796761"/>
    </source>
</evidence>
<evidence type="ECO:0000313" key="1">
    <source>
        <dbReference type="EMBL" id="TRZ05437.1"/>
    </source>
</evidence>
<organism evidence="1 2">
    <name type="scientific">Zosterops borbonicus</name>
    <dbReference type="NCBI Taxonomy" id="364589"/>
    <lineage>
        <taxon>Eukaryota</taxon>
        <taxon>Metazoa</taxon>
        <taxon>Chordata</taxon>
        <taxon>Craniata</taxon>
        <taxon>Vertebrata</taxon>
        <taxon>Euteleostomi</taxon>
        <taxon>Archelosauria</taxon>
        <taxon>Archosauria</taxon>
        <taxon>Dinosauria</taxon>
        <taxon>Saurischia</taxon>
        <taxon>Theropoda</taxon>
        <taxon>Coelurosauria</taxon>
        <taxon>Aves</taxon>
        <taxon>Neognathae</taxon>
        <taxon>Neoaves</taxon>
        <taxon>Telluraves</taxon>
        <taxon>Australaves</taxon>
        <taxon>Passeriformes</taxon>
        <taxon>Sylvioidea</taxon>
        <taxon>Zosteropidae</taxon>
        <taxon>Zosterops</taxon>
    </lineage>
</organism>
<protein>
    <submittedName>
        <fullName evidence="1">Uncharacterized protein</fullName>
    </submittedName>
</protein>
<name>A0A8K1FW36_9PASS</name>
<reference evidence="1" key="1">
    <citation type="submission" date="2019-04" db="EMBL/GenBank/DDBJ databases">
        <title>Genome assembly of Zosterops borbonicus 15179.</title>
        <authorList>
            <person name="Leroy T."/>
            <person name="Anselmetti Y."/>
            <person name="Tilak M.-K."/>
            <person name="Nabholz B."/>
        </authorList>
    </citation>
    <scope>NUCLEOTIDE SEQUENCE</scope>
    <source>
        <strain evidence="1">HGM_15179</strain>
        <tissue evidence="1">Muscle</tissue>
    </source>
</reference>
<dbReference type="Proteomes" id="UP000796761">
    <property type="component" value="Unassembled WGS sequence"/>
</dbReference>
<dbReference type="EMBL" id="SWJQ01004283">
    <property type="protein sequence ID" value="TRZ05437.1"/>
    <property type="molecule type" value="Genomic_DNA"/>
</dbReference>
<dbReference type="AlphaFoldDB" id="A0A8K1FW36"/>
<keyword evidence="2" id="KW-1185">Reference proteome</keyword>
<gene>
    <name evidence="1" type="ORF">HGM15179_021670</name>
</gene>
<proteinExistence type="predicted"/>
<sequence>VLEAQVAVVATLGELVASVTTPHRDMQPFVSSEYLHAALRKFTWTLQDTLRLHGVTSLGYLSVTSLRQVLATLGATGEDTWADVIAVNRAWRESVGVVRESWAGAAVEARNLLGALNGRATCSVFDLIMNMHNSAAWEAAGDNLVYAAQQPPGALPTRRGQWTREVRSLLTHLRWACYKAERLTRELPDRILHIRFLLWRRKEMPLNVLEDWVASQARAKQLSKASARLAIDHLLRTVGDIHNLLLSPCGGPGGRSVAKRCQETIEDSPGPCKEQRTALSCGETRQLNDGNT</sequence>
<accession>A0A8K1FW36</accession>
<comment type="caution">
    <text evidence="1">The sequence shown here is derived from an EMBL/GenBank/DDBJ whole genome shotgun (WGS) entry which is preliminary data.</text>
</comment>
<feature type="non-terminal residue" evidence="1">
    <location>
        <position position="1"/>
    </location>
</feature>